<evidence type="ECO:0000259" key="6">
    <source>
        <dbReference type="PROSITE" id="PS50045"/>
    </source>
</evidence>
<dbReference type="PROSITE" id="PS50112">
    <property type="entry name" value="PAS"/>
    <property type="match status" value="1"/>
</dbReference>
<keyword evidence="2" id="KW-0067">ATP-binding</keyword>
<dbReference type="OrthoDB" id="5411866at2"/>
<organism evidence="8 9">
    <name type="scientific">[Clostridium] ultunense Esp</name>
    <dbReference type="NCBI Taxonomy" id="1288971"/>
    <lineage>
        <taxon>Bacteria</taxon>
        <taxon>Bacillati</taxon>
        <taxon>Bacillota</taxon>
        <taxon>Tissierellia</taxon>
        <taxon>Tissierellales</taxon>
        <taxon>Tepidimicrobiaceae</taxon>
        <taxon>Schnuerera</taxon>
    </lineage>
</organism>
<dbReference type="Proteomes" id="UP000245423">
    <property type="component" value="Chromosome 1"/>
</dbReference>
<dbReference type="Pfam" id="PF13426">
    <property type="entry name" value="PAS_9"/>
    <property type="match status" value="1"/>
</dbReference>
<dbReference type="InterPro" id="IPR058031">
    <property type="entry name" value="AAA_lid_NorR"/>
</dbReference>
<dbReference type="PROSITE" id="PS00675">
    <property type="entry name" value="SIGMA54_INTERACT_1"/>
    <property type="match status" value="1"/>
</dbReference>
<dbReference type="PROSITE" id="PS00688">
    <property type="entry name" value="SIGMA54_INTERACT_3"/>
    <property type="match status" value="1"/>
</dbReference>
<dbReference type="RefSeq" id="WP_109840705.1">
    <property type="nucleotide sequence ID" value="NZ_LT669839.1"/>
</dbReference>
<dbReference type="PANTHER" id="PTHR32071">
    <property type="entry name" value="TRANSCRIPTIONAL REGULATORY PROTEIN"/>
    <property type="match status" value="1"/>
</dbReference>
<gene>
    <name evidence="8" type="ORF">CUESP1_2876</name>
</gene>
<dbReference type="Gene3D" id="1.10.8.60">
    <property type="match status" value="1"/>
</dbReference>
<keyword evidence="9" id="KW-1185">Reference proteome</keyword>
<feature type="domain" description="Sigma-54 factor interaction" evidence="6">
    <location>
        <begin position="132"/>
        <end position="362"/>
    </location>
</feature>
<dbReference type="PROSITE" id="PS00676">
    <property type="entry name" value="SIGMA54_INTERACT_2"/>
    <property type="match status" value="1"/>
</dbReference>
<dbReference type="InterPro" id="IPR025944">
    <property type="entry name" value="Sigma_54_int_dom_CS"/>
</dbReference>
<evidence type="ECO:0000313" key="8">
    <source>
        <dbReference type="EMBL" id="SHD78206.1"/>
    </source>
</evidence>
<dbReference type="GO" id="GO:0006355">
    <property type="term" value="P:regulation of DNA-templated transcription"/>
    <property type="evidence" value="ECO:0007669"/>
    <property type="project" value="InterPro"/>
</dbReference>
<reference evidence="8 9" key="1">
    <citation type="submission" date="2016-11" db="EMBL/GenBank/DDBJ databases">
        <authorList>
            <person name="Manzoor S."/>
        </authorList>
    </citation>
    <scope>NUCLEOTIDE SEQUENCE [LARGE SCALE GENOMIC DNA]</scope>
    <source>
        <strain evidence="8">Clostridium ultunense strain Esp</strain>
    </source>
</reference>
<dbReference type="SMART" id="SM00382">
    <property type="entry name" value="AAA"/>
    <property type="match status" value="1"/>
</dbReference>
<dbReference type="Pfam" id="PF00158">
    <property type="entry name" value="Sigma54_activat"/>
    <property type="match status" value="1"/>
</dbReference>
<keyword evidence="4" id="KW-0238">DNA-binding</keyword>
<dbReference type="SUPFAM" id="SSF46689">
    <property type="entry name" value="Homeodomain-like"/>
    <property type="match status" value="1"/>
</dbReference>
<dbReference type="NCBIfam" id="TIGR00229">
    <property type="entry name" value="sensory_box"/>
    <property type="match status" value="1"/>
</dbReference>
<evidence type="ECO:0000256" key="1">
    <source>
        <dbReference type="ARBA" id="ARBA00022741"/>
    </source>
</evidence>
<dbReference type="Gene3D" id="3.40.50.300">
    <property type="entry name" value="P-loop containing nucleotide triphosphate hydrolases"/>
    <property type="match status" value="1"/>
</dbReference>
<dbReference type="AlphaFoldDB" id="A0A1M4PRT5"/>
<dbReference type="SMART" id="SM00091">
    <property type="entry name" value="PAS"/>
    <property type="match status" value="1"/>
</dbReference>
<keyword evidence="3" id="KW-0805">Transcription regulation</keyword>
<dbReference type="PRINTS" id="PR01590">
    <property type="entry name" value="HTHFIS"/>
</dbReference>
<dbReference type="InterPro" id="IPR000014">
    <property type="entry name" value="PAS"/>
</dbReference>
<dbReference type="InterPro" id="IPR027417">
    <property type="entry name" value="P-loop_NTPase"/>
</dbReference>
<evidence type="ECO:0000259" key="7">
    <source>
        <dbReference type="PROSITE" id="PS50112"/>
    </source>
</evidence>
<sequence>MDYKEYVNNILKNIPLGIAITGIDGYVKNANDQLLNMFGYKLAEVMGNPISNLFKYPDRVEKLLQKGRSIIEEEVYVKARTNKIRFNVSAYPIHGIDNEKVDIIYIFNEIKRERKLANKIIDNKAIYTFDKIISQDKSFNRLIYFAKEIADSKSTILITGESGTGKEVFAQSIHNYSNRRDKPFVAINSGAIPKSLIESELFGYEEGAFTGAKKEGRPGKFEIAHGGTIFLDEIGEMPYDMQTRLLRVIEEGVVSRIGGLEQKVVDVRIIAASNKDLKEEVEKGNFRKDLFYRLNVLPIRIPPLRRRKEDIPLLIDYFMERISNRLNKKKILISEEKLDKLMDYDWPGNVRELENFIELSINLGYIANGEEDEDGLQLKGLKEYKYENLMLDYMEKKHIIKVLKIFSCNITKSAEALGIGRNTLYRKMDKYGIDCSDFEQWSVMEQNK</sequence>
<keyword evidence="5" id="KW-0804">Transcription</keyword>
<dbReference type="CDD" id="cd00009">
    <property type="entry name" value="AAA"/>
    <property type="match status" value="1"/>
</dbReference>
<dbReference type="Pfam" id="PF02954">
    <property type="entry name" value="HTH_8"/>
    <property type="match status" value="1"/>
</dbReference>
<dbReference type="InterPro" id="IPR003593">
    <property type="entry name" value="AAA+_ATPase"/>
</dbReference>
<dbReference type="InterPro" id="IPR025662">
    <property type="entry name" value="Sigma_54_int_dom_ATP-bd_1"/>
</dbReference>
<dbReference type="InterPro" id="IPR002078">
    <property type="entry name" value="Sigma_54_int"/>
</dbReference>
<dbReference type="PANTHER" id="PTHR32071:SF57">
    <property type="entry name" value="C4-DICARBOXYLATE TRANSPORT TRANSCRIPTIONAL REGULATORY PROTEIN DCTD"/>
    <property type="match status" value="1"/>
</dbReference>
<evidence type="ECO:0000256" key="4">
    <source>
        <dbReference type="ARBA" id="ARBA00023125"/>
    </source>
</evidence>
<dbReference type="FunFam" id="3.40.50.300:FF:000006">
    <property type="entry name" value="DNA-binding transcriptional regulator NtrC"/>
    <property type="match status" value="1"/>
</dbReference>
<proteinExistence type="predicted"/>
<dbReference type="InterPro" id="IPR002197">
    <property type="entry name" value="HTH_Fis"/>
</dbReference>
<dbReference type="SUPFAM" id="SSF52540">
    <property type="entry name" value="P-loop containing nucleoside triphosphate hydrolases"/>
    <property type="match status" value="1"/>
</dbReference>
<dbReference type="Gene3D" id="3.30.450.20">
    <property type="entry name" value="PAS domain"/>
    <property type="match status" value="1"/>
</dbReference>
<dbReference type="GO" id="GO:0043565">
    <property type="term" value="F:sequence-specific DNA binding"/>
    <property type="evidence" value="ECO:0007669"/>
    <property type="project" value="InterPro"/>
</dbReference>
<dbReference type="InterPro" id="IPR025943">
    <property type="entry name" value="Sigma_54_int_dom_ATP-bd_2"/>
</dbReference>
<evidence type="ECO:0000256" key="2">
    <source>
        <dbReference type="ARBA" id="ARBA00022840"/>
    </source>
</evidence>
<dbReference type="Gene3D" id="1.10.10.60">
    <property type="entry name" value="Homeodomain-like"/>
    <property type="match status" value="1"/>
</dbReference>
<dbReference type="InterPro" id="IPR035965">
    <property type="entry name" value="PAS-like_dom_sf"/>
</dbReference>
<dbReference type="GO" id="GO:0005524">
    <property type="term" value="F:ATP binding"/>
    <property type="evidence" value="ECO:0007669"/>
    <property type="project" value="UniProtKB-KW"/>
</dbReference>
<dbReference type="CDD" id="cd00130">
    <property type="entry name" value="PAS"/>
    <property type="match status" value="1"/>
</dbReference>
<feature type="domain" description="PAS" evidence="7">
    <location>
        <begin position="3"/>
        <end position="74"/>
    </location>
</feature>
<evidence type="ECO:0000313" key="9">
    <source>
        <dbReference type="Proteomes" id="UP000245423"/>
    </source>
</evidence>
<accession>A0A1M4PRT5</accession>
<keyword evidence="1" id="KW-0547">Nucleotide-binding</keyword>
<name>A0A1M4PRT5_9FIRM</name>
<evidence type="ECO:0000256" key="5">
    <source>
        <dbReference type="ARBA" id="ARBA00023163"/>
    </source>
</evidence>
<evidence type="ECO:0000256" key="3">
    <source>
        <dbReference type="ARBA" id="ARBA00023015"/>
    </source>
</evidence>
<dbReference type="EMBL" id="LT669839">
    <property type="protein sequence ID" value="SHD78206.1"/>
    <property type="molecule type" value="Genomic_DNA"/>
</dbReference>
<dbReference type="InterPro" id="IPR009057">
    <property type="entry name" value="Homeodomain-like_sf"/>
</dbReference>
<dbReference type="Pfam" id="PF25601">
    <property type="entry name" value="AAA_lid_14"/>
    <property type="match status" value="1"/>
</dbReference>
<protein>
    <submittedName>
        <fullName evidence="8">Putative sigma-54 dependent transcriptional regulator (Modular protein)</fullName>
    </submittedName>
</protein>
<dbReference type="PROSITE" id="PS50045">
    <property type="entry name" value="SIGMA54_INTERACT_4"/>
    <property type="match status" value="1"/>
</dbReference>
<dbReference type="SUPFAM" id="SSF55785">
    <property type="entry name" value="PYP-like sensor domain (PAS domain)"/>
    <property type="match status" value="1"/>
</dbReference>